<name>A0ABR4QDX6_9CEST</name>
<evidence type="ECO:0000313" key="2">
    <source>
        <dbReference type="EMBL" id="KAL5107650.1"/>
    </source>
</evidence>
<protein>
    <submittedName>
        <fullName evidence="2">Uncharacterized protein</fullName>
    </submittedName>
</protein>
<dbReference type="Proteomes" id="UP001651158">
    <property type="component" value="Unassembled WGS sequence"/>
</dbReference>
<keyword evidence="1" id="KW-1133">Transmembrane helix</keyword>
<feature type="transmembrane region" description="Helical" evidence="1">
    <location>
        <begin position="120"/>
        <end position="143"/>
    </location>
</feature>
<evidence type="ECO:0000313" key="3">
    <source>
        <dbReference type="Proteomes" id="UP001651158"/>
    </source>
</evidence>
<feature type="transmembrane region" description="Helical" evidence="1">
    <location>
        <begin position="7"/>
        <end position="28"/>
    </location>
</feature>
<organism evidence="2 3">
    <name type="scientific">Taenia crassiceps</name>
    <dbReference type="NCBI Taxonomy" id="6207"/>
    <lineage>
        <taxon>Eukaryota</taxon>
        <taxon>Metazoa</taxon>
        <taxon>Spiralia</taxon>
        <taxon>Lophotrochozoa</taxon>
        <taxon>Platyhelminthes</taxon>
        <taxon>Cestoda</taxon>
        <taxon>Eucestoda</taxon>
        <taxon>Cyclophyllidea</taxon>
        <taxon>Taeniidae</taxon>
        <taxon>Taenia</taxon>
    </lineage>
</organism>
<accession>A0ABR4QDX6</accession>
<feature type="transmembrane region" description="Helical" evidence="1">
    <location>
        <begin position="76"/>
        <end position="100"/>
    </location>
</feature>
<keyword evidence="3" id="KW-1185">Reference proteome</keyword>
<gene>
    <name evidence="2" type="ORF">TcWFU_004455</name>
</gene>
<keyword evidence="1" id="KW-0812">Transmembrane</keyword>
<proteinExistence type="predicted"/>
<dbReference type="Gene3D" id="1.20.140.150">
    <property type="match status" value="1"/>
</dbReference>
<comment type="caution">
    <text evidence="2">The sequence shown here is derived from an EMBL/GenBank/DDBJ whole genome shotgun (WGS) entry which is preliminary data.</text>
</comment>
<dbReference type="EMBL" id="JAKROA010000004">
    <property type="protein sequence ID" value="KAL5107650.1"/>
    <property type="molecule type" value="Genomic_DNA"/>
</dbReference>
<sequence length="213" mass="23814">MTFHRRCTLFFLDLFSILALIALGIEIFGPWMQVDNDKCLGITSQCDSCSHVLKAPAQAKCEIALPFNKQGQDVKLLISFVTASVAGCIIAIMTVFAVMLSCGSCCGSSSCSHSMFRFTFAYILFDVLALIANIVAVAMWIVINDQKNFGYSFWVGWAANALLLILLVILIILRRHGEKDDNQEDRKSWASINQVLFRSLYQMTPTTVFHNRP</sequence>
<feature type="transmembrane region" description="Helical" evidence="1">
    <location>
        <begin position="149"/>
        <end position="173"/>
    </location>
</feature>
<keyword evidence="1" id="KW-0472">Membrane</keyword>
<evidence type="ECO:0000256" key="1">
    <source>
        <dbReference type="SAM" id="Phobius"/>
    </source>
</evidence>
<reference evidence="2 3" key="1">
    <citation type="journal article" date="2022" name="Front. Cell. Infect. Microbiol.">
        <title>The Genomes of Two Strains of Taenia crassiceps the Animal Model for the Study of Human Cysticercosis.</title>
        <authorList>
            <person name="Bobes R.J."/>
            <person name="Estrada K."/>
            <person name="Rios-Valencia D.G."/>
            <person name="Calderon-Gallegos A."/>
            <person name="de la Torre P."/>
            <person name="Carrero J.C."/>
            <person name="Sanchez-Flores A."/>
            <person name="Laclette J.P."/>
        </authorList>
    </citation>
    <scope>NUCLEOTIDE SEQUENCE [LARGE SCALE GENOMIC DNA]</scope>
    <source>
        <strain evidence="2">WFUcys</strain>
    </source>
</reference>